<dbReference type="Pfam" id="PF20220">
    <property type="entry name" value="ABC_toxin_N"/>
    <property type="match status" value="1"/>
</dbReference>
<dbReference type="InterPro" id="IPR040840">
    <property type="entry name" value="TcA_TcB_BD"/>
</dbReference>
<dbReference type="InterPro" id="IPR041568">
    <property type="entry name" value="TcA_RBD"/>
</dbReference>
<dbReference type="InterPro" id="IPR054141">
    <property type="entry name" value="TcdA1_RBD_2"/>
</dbReference>
<accession>A0A1B8YEZ4</accession>
<dbReference type="InterPro" id="IPR046839">
    <property type="entry name" value="ABC_toxin_N"/>
</dbReference>
<organism evidence="8 9">
    <name type="scientific">Photorhabdus namnaonensis</name>
    <dbReference type="NCBI Taxonomy" id="1851568"/>
    <lineage>
        <taxon>Bacteria</taxon>
        <taxon>Pseudomonadati</taxon>
        <taxon>Pseudomonadota</taxon>
        <taxon>Gammaproteobacteria</taxon>
        <taxon>Enterobacterales</taxon>
        <taxon>Morganellaceae</taxon>
        <taxon>Photorhabdus</taxon>
    </lineage>
</organism>
<dbReference type="Pfam" id="PF18276">
    <property type="entry name" value="TcA_TcB_BD"/>
    <property type="match status" value="2"/>
</dbReference>
<evidence type="ECO:0000259" key="5">
    <source>
        <dbReference type="Pfam" id="PF18518"/>
    </source>
</evidence>
<feature type="domain" description="TcA receptor binding" evidence="5">
    <location>
        <begin position="1632"/>
        <end position="1775"/>
    </location>
</feature>
<feature type="domain" description="Tc toxin complex TcA C-terminal TcB-binding" evidence="3">
    <location>
        <begin position="2455"/>
        <end position="2522"/>
    </location>
</feature>
<name>A0A1B8YEZ4_9GAMM</name>
<evidence type="ECO:0000313" key="9">
    <source>
        <dbReference type="Proteomes" id="UP000092665"/>
    </source>
</evidence>
<feature type="domain" description="Tc toxin complex TcA C-terminal TcB-binding" evidence="3">
    <location>
        <begin position="2221"/>
        <end position="2351"/>
    </location>
</feature>
<feature type="coiled-coil region" evidence="2">
    <location>
        <begin position="2194"/>
        <end position="2256"/>
    </location>
</feature>
<dbReference type="PATRIC" id="fig|29488.15.peg.3568"/>
<dbReference type="Pfam" id="PF18518">
    <property type="entry name" value="TcA_RBD"/>
    <property type="match status" value="1"/>
</dbReference>
<evidence type="ECO:0000259" key="3">
    <source>
        <dbReference type="Pfam" id="PF18276"/>
    </source>
</evidence>
<feature type="domain" description="Neuraminidase-like" evidence="4">
    <location>
        <begin position="1092"/>
        <end position="1250"/>
    </location>
</feature>
<dbReference type="InterPro" id="IPR018003">
    <property type="entry name" value="Insecticidal_toxin/plasmid_vir"/>
</dbReference>
<sequence length="2525" mass="285419">MNSTMSELPEILRSQCGFNCLTDICYYSFNEFRQQVSDHLSWSETHNLYRDAQQAQKDNRLYEARILKRANPQLQNAVHLGITLPHAELRSYNDEFGGRASQYAAPGSVTSMFSPAAYLTELYREARNLHANSSVYHLDTRRPDLKAMALSQQNMNAELSTLSLSNELLLEGIKIQSGLDSHAKVMEMLSTFRPSGETPYHNAYENVRKAIQLQDPGLEQLNASPAIAGLMHQASLLGINASISPELFNILTEEITEANAEEKFKQNFGDIDPEQLLSMGALKHYYNLTYEELEQFFNNLPIEGNSTYKNDQLINITVNTSGEIQLTRITRTPGQGYHNLNYMCLYPVRNNRFYVDVSYKVRAGQVSIRLSEPRSLYLAGINGPTLENTNYSSPEFELASQDIQDKFTLLSYRYKENSSSNIHDNSHAIFQIQAYSPAIFLLKLNKAIRLCRATELSPMILENIILSVNQELDINAKVLGKVFLVKYYMQRYGINAETALILCNASISQHSYNNQPSQFDRLFNTPPLNDHHFSAEGEEINLNPGSANNWHKAVLKRAFDADDISLYRLLLITNHNNKDGKIKNNIENLSDLYMGKLLAEIHQLTIDELGLLLIAMGERTTSLYQIDDDKLATLINKLYTVIGWLRTRKWSVYQLFVMTTTSYDKTLTPEIQNLLDTVYHGLQGFDKKQTDLLDAMSPYIAATLKLPSEHVAHSVLLWADKLKPGDGAMTAEKFWAWLQAHHGSEQPELSVTQEQVVQYCQALAQLGLIYHSTGLNENSFRLFVTKPESFNVPIEATLSHNSSSLIMLTSFADWVNTLGEKASNILTAFESKVLTAEQLADAMNLDANLLLQASIQAQHHQQVTQENAFSYWTSIDIILQWVDVAHKLNISPYGVSTLVALDYIKSIQKTPTYAQWESAAEVLTAGLNSQQADTLHAFLDEARSTALSAYYIRKVASKDAVIKSRDDLYQYLLIDNQVSAAIKTTRIAEAIASIQLYVNRALENVEENADSGVISRQFFIDWDKYNKRYSTWAGVSQLIYYPENYIDPTMRIGQTKMMNALLQSVSQSQLNTDTVEDAFMSYLTSFEQVANLQVISAYHDNINNDQGLTYFIGRSETDAGEYYWRSVDHSKFSGGKFAANAWSEWSKIDCPINPYQSTIRSVIYKSRLYLIWLERKEIVKSEGNNNQTAPDHRYELKLAHIRYDGTWNTPITFDVNKKISDLKLAEYKPPGLYCANYQGEDTLLIMFYHKQDTLDSYKTATMKGLYIFADMASKDMSDEQCKAYRDNSYKQFDTNNIRRVNNRYAENYEIPSSINGRRGYGWGSYYLSMVFGGNIPAISYKAASSDLRIYLSPRLKIIHNGHEGRQRHQCNLMKKYGKLGDKFIIYTHLGVNPDHSQSKQLFYPAYQYSGNTSGLNKGRLLFYRGTNYSSKVEAWIPDAGRSLIKDNATIGDDYITDPLNKPDDLKKYIFMIDYMGMATDVLGAIDINTAISPAKVQVIVKAGSKEKTFTADKDVSTQPPPSFAEMYYQFNALEIEGSSLNFINNSANIDVTFTAFAEDGRKLGWESFNIPVTRKVSTDEALTLYHNENGAQYMQWGVYRTRLNTLFARQLVNRATTGIDTILSMETQNIQEPRLGEGFFANFTLPKYDQNIHGNERWFKIHIGNINGETATHLYHQGMLTDTETNVALFIPYEKGSYTHEGVRLAVEYKKIFYNGPWEPAFFYFNETQKKFILINDADHDSAMTQAGEVKNVKKYKGFFDVSVLVDYMEPMDFSGANSLYFWELFYYTPMLIAQRLLQEQNFDETNRWLKYIWSPAGYIVHGQIQDYHWNVRPLLEDTSWNNDPLNSVDPDAVAQHDPMHYKVLTFMRTLDLLMARGDYAYRQLERDTLNEAKMWYMQALYLLGDKPYLPLSPTWDNPRLDKAADIITQKLYSRSIAALRQGAPTPLLLRTANKLTALFLPQVNEVMMNYWQTLAQRLYNLRHNLSIDGQPLNLPIYATPADPKALLSAAVANSQGGGNLPQVSISLWRFPHMLENARNTVSQLTQFGSTLQNIIERQDAEALNALLQNQATELILTNLSIQDKTIEELDAEKVVLGKARAGAQSRFDNYSKLYNENINAGENRAMTLRATAAGLTTAVQAARLAGAAADLVPNIFGLAGGGSRWGAIAEATGYVMEFSANVMNTEADKISQSETYRRRRQEWEIQRNNAEAEIKQIDAQLKSLAVRREAAILQKTSLKTQQEQTQAQLAFLQRKFSNQALYNWLRGRLAAIYFQFYDLAVARCLMAELAYRWETNDAAAHFIKPGAWQGTYSGLLTGETLMLSLAQMEDAHLKQDQRALEVERTVSLAEFYAGLSSDKFNLAEKIAELVGKGSGSAGSGSNKLAFGTGTDTKTSLQASISLSNLNIRSDYPTSIGKTRRIKQISVSLPALLGPYQDVQAILSYGGDAAGLAKGCKALAVSHGMNDSGQFQLDFNDGKFLPFEGITVDDKGTLTLSFPNATSKQKAMLQTLNDIILHIRYTILE</sequence>
<dbReference type="Pfam" id="PF21963">
    <property type="entry name" value="TcdA1_RBD_2"/>
    <property type="match status" value="1"/>
</dbReference>
<evidence type="ECO:0000313" key="8">
    <source>
        <dbReference type="EMBL" id="OCA53696.1"/>
    </source>
</evidence>
<keyword evidence="9" id="KW-1185">Reference proteome</keyword>
<evidence type="ECO:0008006" key="10">
    <source>
        <dbReference type="Google" id="ProtNLM"/>
    </source>
</evidence>
<feature type="domain" description="ABC toxin N-terminal" evidence="6">
    <location>
        <begin position="940"/>
        <end position="1061"/>
    </location>
</feature>
<dbReference type="RefSeq" id="WP_065391238.1">
    <property type="nucleotide sequence ID" value="NZ_CAWMQN010000080.1"/>
</dbReference>
<proteinExistence type="predicted"/>
<evidence type="ECO:0000259" key="4">
    <source>
        <dbReference type="Pfam" id="PF18413"/>
    </source>
</evidence>
<dbReference type="EMBL" id="LOIC01000080">
    <property type="protein sequence ID" value="OCA53696.1"/>
    <property type="molecule type" value="Genomic_DNA"/>
</dbReference>
<dbReference type="InterPro" id="IPR041079">
    <property type="entry name" value="Neuraminidase-like"/>
</dbReference>
<comment type="caution">
    <text evidence="8">The sequence shown here is derived from an EMBL/GenBank/DDBJ whole genome shotgun (WGS) entry which is preliminary data.</text>
</comment>
<evidence type="ECO:0000256" key="2">
    <source>
        <dbReference type="SAM" id="Coils"/>
    </source>
</evidence>
<evidence type="ECO:0000259" key="6">
    <source>
        <dbReference type="Pfam" id="PF20220"/>
    </source>
</evidence>
<evidence type="ECO:0000259" key="7">
    <source>
        <dbReference type="Pfam" id="PF21963"/>
    </source>
</evidence>
<protein>
    <recommendedName>
        <fullName evidence="10">Toxin A</fullName>
    </recommendedName>
</protein>
<dbReference type="Proteomes" id="UP000092665">
    <property type="component" value="Unassembled WGS sequence"/>
</dbReference>
<reference evidence="9" key="1">
    <citation type="submission" date="2015-11" db="EMBL/GenBank/DDBJ databases">
        <authorList>
            <person name="Tobias N.J."/>
            <person name="Mishra B."/>
            <person name="Gupta D.K."/>
            <person name="Thines M."/>
            <person name="Stinear T.P."/>
            <person name="Bode H.B."/>
        </authorList>
    </citation>
    <scope>NUCLEOTIDE SEQUENCE [LARGE SCALE GENOMIC DNA]</scope>
    <source>
        <strain evidence="9">PB45.5</strain>
    </source>
</reference>
<evidence type="ECO:0000256" key="1">
    <source>
        <dbReference type="ARBA" id="ARBA00023026"/>
    </source>
</evidence>
<keyword evidence="2" id="KW-0175">Coiled coil</keyword>
<dbReference type="Pfam" id="PF18413">
    <property type="entry name" value="Neuraminidase"/>
    <property type="match status" value="1"/>
</dbReference>
<keyword evidence="1" id="KW-0843">Virulence</keyword>
<feature type="domain" description="TcdA1 receptor binding" evidence="7">
    <location>
        <begin position="1488"/>
        <end position="1573"/>
    </location>
</feature>
<dbReference type="Pfam" id="PF03538">
    <property type="entry name" value="VRP1"/>
    <property type="match status" value="1"/>
</dbReference>
<gene>
    <name evidence="8" type="ORF">Phpb_03248</name>
</gene>